<sequence length="328" mass="36612">MDEARLEHSSPIRHRVRVTLKPLPCRPSPERDELLSSWIGRLAKANHCSAEELCGYLGLGQGRVPEFASDLRVVNWVQLCAALQWSPDEVAAMTLPDAVHYAVRYMSLHDFQYCPGCVEQTPGIVLRHWRFAWSLICETCGRTLAARRRSEAVSDRLLARGARGAKILKTAVASNDLKRLRRMDLTLYVVSMLGVGHSASAISANERERLIALAAVGIGMTRPLLGVALILRGNDRVVRELRRVFPRHRKVIERVRGLSQDLDRRLPGRREAEHTPKKETYEASRPGGSESALKAARQAISELGPDANRQALLVRADAIWRRSSGVKS</sequence>
<dbReference type="EMBL" id="QOKZ01000015">
    <property type="protein sequence ID" value="RMC30785.1"/>
    <property type="molecule type" value="Genomic_DNA"/>
</dbReference>
<accession>A0A3M0M048</accession>
<keyword evidence="4" id="KW-1185">Reference proteome</keyword>
<evidence type="ECO:0000259" key="2">
    <source>
        <dbReference type="Pfam" id="PF06527"/>
    </source>
</evidence>
<reference evidence="3 4" key="1">
    <citation type="submission" date="2018-07" db="EMBL/GenBank/DDBJ databases">
        <authorList>
            <person name="Zhang Y."/>
            <person name="Wang L."/>
            <person name="Ma S."/>
        </authorList>
    </citation>
    <scope>NUCLEOTIDE SEQUENCE [LARGE SCALE GENOMIC DNA]</scope>
    <source>
        <strain evidence="3 4">4-2</strain>
    </source>
</reference>
<evidence type="ECO:0000313" key="4">
    <source>
        <dbReference type="Proteomes" id="UP000273516"/>
    </source>
</evidence>
<dbReference type="AlphaFoldDB" id="A0A3M0M048"/>
<dbReference type="Proteomes" id="UP000273516">
    <property type="component" value="Unassembled WGS sequence"/>
</dbReference>
<protein>
    <recommendedName>
        <fullName evidence="2">TniQ domain-containing protein</fullName>
    </recommendedName>
</protein>
<gene>
    <name evidence="3" type="ORF">C9E81_21245</name>
</gene>
<dbReference type="OrthoDB" id="7820794at2"/>
<feature type="compositionally biased region" description="Basic and acidic residues" evidence="1">
    <location>
        <begin position="263"/>
        <end position="282"/>
    </location>
</feature>
<dbReference type="Pfam" id="PF06527">
    <property type="entry name" value="TniQ"/>
    <property type="match status" value="1"/>
</dbReference>
<proteinExistence type="predicted"/>
<evidence type="ECO:0000313" key="3">
    <source>
        <dbReference type="EMBL" id="RMC30785.1"/>
    </source>
</evidence>
<evidence type="ECO:0000256" key="1">
    <source>
        <dbReference type="SAM" id="MobiDB-lite"/>
    </source>
</evidence>
<comment type="caution">
    <text evidence="3">The sequence shown here is derived from an EMBL/GenBank/DDBJ whole genome shotgun (WGS) entry which is preliminary data.</text>
</comment>
<feature type="region of interest" description="Disordered" evidence="1">
    <location>
        <begin position="263"/>
        <end position="295"/>
    </location>
</feature>
<dbReference type="InterPro" id="IPR009492">
    <property type="entry name" value="TniQ"/>
</dbReference>
<organism evidence="3 4">
    <name type="scientific">Paracoccus alkanivorans</name>
    <dbReference type="NCBI Taxonomy" id="2116655"/>
    <lineage>
        <taxon>Bacteria</taxon>
        <taxon>Pseudomonadati</taxon>
        <taxon>Pseudomonadota</taxon>
        <taxon>Alphaproteobacteria</taxon>
        <taxon>Rhodobacterales</taxon>
        <taxon>Paracoccaceae</taxon>
        <taxon>Paracoccus</taxon>
    </lineage>
</organism>
<dbReference type="RefSeq" id="WP_122114366.1">
    <property type="nucleotide sequence ID" value="NZ_QOKZ01000015.1"/>
</dbReference>
<feature type="domain" description="TniQ" evidence="2">
    <location>
        <begin position="24"/>
        <end position="138"/>
    </location>
</feature>
<name>A0A3M0M048_9RHOB</name>